<dbReference type="SUPFAM" id="SSF48403">
    <property type="entry name" value="Ankyrin repeat"/>
    <property type="match status" value="1"/>
</dbReference>
<dbReference type="OrthoDB" id="366390at2759"/>
<keyword evidence="2" id="KW-0732">Signal</keyword>
<dbReference type="PANTHER" id="PTHR24176">
    <property type="entry name" value="ANKYRIN REPEAT DOMAIN-CONTAINING PROTEIN 31-RELATED"/>
    <property type="match status" value="1"/>
</dbReference>
<dbReference type="InterPro" id="IPR042334">
    <property type="entry name" value="ANKRD31"/>
</dbReference>
<comment type="caution">
    <text evidence="4">The sequence shown here is derived from an EMBL/GenBank/DDBJ whole genome shotgun (WGS) entry which is preliminary data.</text>
</comment>
<organism evidence="4 5">
    <name type="scientific">Bambusicola thoracicus</name>
    <name type="common">Chinese bamboo-partridge</name>
    <name type="synonym">Perdix thoracica</name>
    <dbReference type="NCBI Taxonomy" id="9083"/>
    <lineage>
        <taxon>Eukaryota</taxon>
        <taxon>Metazoa</taxon>
        <taxon>Chordata</taxon>
        <taxon>Craniata</taxon>
        <taxon>Vertebrata</taxon>
        <taxon>Euteleostomi</taxon>
        <taxon>Archelosauria</taxon>
        <taxon>Archosauria</taxon>
        <taxon>Dinosauria</taxon>
        <taxon>Saurischia</taxon>
        <taxon>Theropoda</taxon>
        <taxon>Coelurosauria</taxon>
        <taxon>Aves</taxon>
        <taxon>Neognathae</taxon>
        <taxon>Galloanserae</taxon>
        <taxon>Galliformes</taxon>
        <taxon>Phasianidae</taxon>
        <taxon>Perdicinae</taxon>
        <taxon>Bambusicola</taxon>
    </lineage>
</organism>
<reference evidence="4 5" key="1">
    <citation type="submission" date="2018-01" db="EMBL/GenBank/DDBJ databases">
        <title>Comparison of the Chinese Bamboo Partridge and Red Junglefowl genome sequences highlights the importance of demography in genome evolution.</title>
        <authorList>
            <person name="Tiley G.P."/>
            <person name="Kimball R.T."/>
            <person name="Braun E.L."/>
            <person name="Burleigh J.G."/>
        </authorList>
    </citation>
    <scope>NUCLEOTIDE SEQUENCE [LARGE SCALE GENOMIC DNA]</scope>
    <source>
        <strain evidence="4">RTK389</strain>
        <tissue evidence="4">Blood</tissue>
    </source>
</reference>
<keyword evidence="1" id="KW-0040">ANK repeat</keyword>
<dbReference type="InterPro" id="IPR040843">
    <property type="entry name" value="RAMA"/>
</dbReference>
<keyword evidence="5" id="KW-1185">Reference proteome</keyword>
<feature type="repeat" description="ANK" evidence="1">
    <location>
        <begin position="44"/>
        <end position="76"/>
    </location>
</feature>
<dbReference type="SMART" id="SM00248">
    <property type="entry name" value="ANK"/>
    <property type="match status" value="2"/>
</dbReference>
<proteinExistence type="predicted"/>
<dbReference type="EMBL" id="PPHD01000238">
    <property type="protein sequence ID" value="POI35751.1"/>
    <property type="molecule type" value="Genomic_DNA"/>
</dbReference>
<dbReference type="PROSITE" id="PS50297">
    <property type="entry name" value="ANK_REP_REGION"/>
    <property type="match status" value="2"/>
</dbReference>
<sequence>MHVVHVILLCLGWTAIHEASAGGFTDVISELLKAGADVNSRGLDGILPIHDAVYINSLEVARILLQNGANPCERNDSGKSALDEACDDEMKELLMSYCSVECVPPVKTSDVTVSKWNYCRSRGQKSVCLKCCENGDTSLEPQSEEYGVNTVAAMQDVEKKQKELLLLELRTSEDAVGCQRSGTIDYPIRASAESFKKGAQREQAANLSYRQNNLMTAVQNQKKLVQKIENYRKTKQVFRGPDSEKQIMNPDVVTYAVGVGASMPTENRVKAHLSSESRFSVQECSQYPNNCLTETETNKEAVRSKVVSDSTSVSENWIRNYYFYDMSRLTNAIELAALPSKPAASTAKTTCLQQKDIDHTAVEEQGNKSLDPTSVTNTLNISEAQSSVAGNSVCQPGSDHQQVLADEDIYTYVNKKDAFQQHQQVVASASRDNFPNLHQMFFQSCGTSFNAESMVANFTSNKDYPVNLNEKPFQNYGYKECGQKQRKHARKNKKRLQLIDLLELGRIKPGENVLEFTLKEFTCKATLLTNGKIKTSRNKIFQNPVQWVKDLLGNDIYVSWKYAWNKVVYHGTQLSKLVVEDAPVSNNLEIPSQQRELA</sequence>
<evidence type="ECO:0000313" key="5">
    <source>
        <dbReference type="Proteomes" id="UP000237246"/>
    </source>
</evidence>
<feature type="domain" description="RAMA" evidence="3">
    <location>
        <begin position="484"/>
        <end position="575"/>
    </location>
</feature>
<evidence type="ECO:0000313" key="4">
    <source>
        <dbReference type="EMBL" id="POI35751.1"/>
    </source>
</evidence>
<dbReference type="PANTHER" id="PTHR24176:SF14">
    <property type="entry name" value="ANKYRIN REPEAT DOMAIN-CONTAINING PROTEIN 31"/>
    <property type="match status" value="1"/>
</dbReference>
<feature type="repeat" description="ANK" evidence="1">
    <location>
        <begin position="11"/>
        <end position="43"/>
    </location>
</feature>
<dbReference type="InterPro" id="IPR036770">
    <property type="entry name" value="Ankyrin_rpt-contain_sf"/>
</dbReference>
<dbReference type="Pfam" id="PF18755">
    <property type="entry name" value="RAMA"/>
    <property type="match status" value="1"/>
</dbReference>
<evidence type="ECO:0000256" key="2">
    <source>
        <dbReference type="SAM" id="SignalP"/>
    </source>
</evidence>
<dbReference type="Pfam" id="PF12796">
    <property type="entry name" value="Ank_2"/>
    <property type="match status" value="1"/>
</dbReference>
<gene>
    <name evidence="4" type="ORF">CIB84_000497</name>
</gene>
<feature type="non-terminal residue" evidence="4">
    <location>
        <position position="598"/>
    </location>
</feature>
<dbReference type="AlphaFoldDB" id="A0A2P4THA8"/>
<accession>A0A2P4THA8</accession>
<dbReference type="Proteomes" id="UP000237246">
    <property type="component" value="Unassembled WGS sequence"/>
</dbReference>
<dbReference type="Gene3D" id="1.25.40.20">
    <property type="entry name" value="Ankyrin repeat-containing domain"/>
    <property type="match status" value="1"/>
</dbReference>
<evidence type="ECO:0000259" key="3">
    <source>
        <dbReference type="Pfam" id="PF18755"/>
    </source>
</evidence>
<evidence type="ECO:0000256" key="1">
    <source>
        <dbReference type="PROSITE-ProRule" id="PRU00023"/>
    </source>
</evidence>
<feature type="chain" id="PRO_5015190300" description="RAMA domain-containing protein" evidence="2">
    <location>
        <begin position="22"/>
        <end position="598"/>
    </location>
</feature>
<feature type="signal peptide" evidence="2">
    <location>
        <begin position="1"/>
        <end position="21"/>
    </location>
</feature>
<name>A0A2P4THA8_BAMTH</name>
<dbReference type="PROSITE" id="PS50088">
    <property type="entry name" value="ANK_REPEAT"/>
    <property type="match status" value="2"/>
</dbReference>
<dbReference type="InterPro" id="IPR002110">
    <property type="entry name" value="Ankyrin_rpt"/>
</dbReference>
<protein>
    <recommendedName>
        <fullName evidence="3">RAMA domain-containing protein</fullName>
    </recommendedName>
</protein>